<protein>
    <submittedName>
        <fullName evidence="1">Sulfate transporter</fullName>
    </submittedName>
</protein>
<evidence type="ECO:0000313" key="1">
    <source>
        <dbReference type="EMBL" id="PHY95174.1"/>
    </source>
</evidence>
<dbReference type="Proteomes" id="UP000228751">
    <property type="component" value="Unassembled WGS sequence"/>
</dbReference>
<accession>A0A2G4RF32</accession>
<sequence>MTMQTVPDGFMQDSRGRLVPEANVRPSDKLQDDLVRRLHREADPVRQFMMDFKRMCFTDINAYLELVAEKYGTKIGSDKGNITLTSYDGTLRVTVAVGNIKTFGPEIQAAKTLIHGCLNRWSEGANANLKAVVLDAFDVDKQGSMNVDKILALRRLEIEDEEWQRAMQAISDSVRVDVTKNYVRLHRRPSPDAKWELVPFDLAKMDVATA</sequence>
<dbReference type="InterPro" id="IPR021505">
    <property type="entry name" value="Phage_B3_Orf6"/>
</dbReference>
<keyword evidence="2" id="KW-1185">Reference proteome</keyword>
<dbReference type="RefSeq" id="WP_099540474.1">
    <property type="nucleotide sequence ID" value="NZ_PEBQ01000030.1"/>
</dbReference>
<proteinExistence type="predicted"/>
<reference evidence="1 2" key="1">
    <citation type="submission" date="2017-10" db="EMBL/GenBank/DDBJ databases">
        <title>Genomic analysis of the genus Acetobacter.</title>
        <authorList>
            <person name="Kim K.H."/>
            <person name="Chun B.H."/>
            <person name="Son A.R."/>
            <person name="Jeon C.O."/>
        </authorList>
    </citation>
    <scope>NUCLEOTIDE SEQUENCE [LARGE SCALE GENOMIC DNA]</scope>
    <source>
        <strain evidence="1 2">LHT 2458</strain>
    </source>
</reference>
<gene>
    <name evidence="1" type="ORF">CSR02_02705</name>
</gene>
<organism evidence="1 2">
    <name type="scientific">Acetobacter pomorum</name>
    <dbReference type="NCBI Taxonomy" id="65959"/>
    <lineage>
        <taxon>Bacteria</taxon>
        <taxon>Pseudomonadati</taxon>
        <taxon>Pseudomonadota</taxon>
        <taxon>Alphaproteobacteria</taxon>
        <taxon>Acetobacterales</taxon>
        <taxon>Acetobacteraceae</taxon>
        <taxon>Acetobacter</taxon>
    </lineage>
</organism>
<name>A0A2G4RF32_9PROT</name>
<dbReference type="EMBL" id="PEBQ01000030">
    <property type="protein sequence ID" value="PHY95174.1"/>
    <property type="molecule type" value="Genomic_DNA"/>
</dbReference>
<dbReference type="AlphaFoldDB" id="A0A2G4RF32"/>
<comment type="caution">
    <text evidence="1">The sequence shown here is derived from an EMBL/GenBank/DDBJ whole genome shotgun (WGS) entry which is preliminary data.</text>
</comment>
<dbReference type="OrthoDB" id="7554786at2"/>
<dbReference type="Pfam" id="PF11363">
    <property type="entry name" value="DUF3164"/>
    <property type="match status" value="1"/>
</dbReference>
<evidence type="ECO:0000313" key="2">
    <source>
        <dbReference type="Proteomes" id="UP000228751"/>
    </source>
</evidence>